<dbReference type="AlphaFoldDB" id="A0A0C2TFH3"/>
<evidence type="ECO:0000313" key="2">
    <source>
        <dbReference type="Proteomes" id="UP000054549"/>
    </source>
</evidence>
<dbReference type="HOGENOM" id="CLU_2573397_0_0_1"/>
<gene>
    <name evidence="1" type="ORF">M378DRAFT_10721</name>
</gene>
<keyword evidence="2" id="KW-1185">Reference proteome</keyword>
<organism evidence="1 2">
    <name type="scientific">Amanita muscaria (strain Koide BX008)</name>
    <dbReference type="NCBI Taxonomy" id="946122"/>
    <lineage>
        <taxon>Eukaryota</taxon>
        <taxon>Fungi</taxon>
        <taxon>Dikarya</taxon>
        <taxon>Basidiomycota</taxon>
        <taxon>Agaricomycotina</taxon>
        <taxon>Agaricomycetes</taxon>
        <taxon>Agaricomycetidae</taxon>
        <taxon>Agaricales</taxon>
        <taxon>Pluteineae</taxon>
        <taxon>Amanitaceae</taxon>
        <taxon>Amanita</taxon>
    </lineage>
</organism>
<proteinExistence type="predicted"/>
<accession>A0A0C2TFH3</accession>
<sequence>MVINERVKKIEDALPKAPRKRGAVDQLTNILQVVEEMQKKISAQDIKISAQDIKISAQDIITSRSLLKTSRFLSSSPGSRI</sequence>
<reference evidence="1 2" key="1">
    <citation type="submission" date="2014-04" db="EMBL/GenBank/DDBJ databases">
        <title>Evolutionary Origins and Diversification of the Mycorrhizal Mutualists.</title>
        <authorList>
            <consortium name="DOE Joint Genome Institute"/>
            <consortium name="Mycorrhizal Genomics Consortium"/>
            <person name="Kohler A."/>
            <person name="Kuo A."/>
            <person name="Nagy L.G."/>
            <person name="Floudas D."/>
            <person name="Copeland A."/>
            <person name="Barry K.W."/>
            <person name="Cichocki N."/>
            <person name="Veneault-Fourrey C."/>
            <person name="LaButti K."/>
            <person name="Lindquist E.A."/>
            <person name="Lipzen A."/>
            <person name="Lundell T."/>
            <person name="Morin E."/>
            <person name="Murat C."/>
            <person name="Riley R."/>
            <person name="Ohm R."/>
            <person name="Sun H."/>
            <person name="Tunlid A."/>
            <person name="Henrissat B."/>
            <person name="Grigoriev I.V."/>
            <person name="Hibbett D.S."/>
            <person name="Martin F."/>
        </authorList>
    </citation>
    <scope>NUCLEOTIDE SEQUENCE [LARGE SCALE GENOMIC DNA]</scope>
    <source>
        <strain evidence="1 2">Koide BX008</strain>
    </source>
</reference>
<protein>
    <submittedName>
        <fullName evidence="1">Uncharacterized protein</fullName>
    </submittedName>
</protein>
<dbReference type="Proteomes" id="UP000054549">
    <property type="component" value="Unassembled WGS sequence"/>
</dbReference>
<evidence type="ECO:0000313" key="1">
    <source>
        <dbReference type="EMBL" id="KIL65614.1"/>
    </source>
</evidence>
<name>A0A0C2TFH3_AMAMK</name>
<dbReference type="EMBL" id="KN818241">
    <property type="protein sequence ID" value="KIL65614.1"/>
    <property type="molecule type" value="Genomic_DNA"/>
</dbReference>
<dbReference type="InParanoid" id="A0A0C2TFH3"/>